<sequence length="142" mass="14685">MFVAVRGAKGVRNGPCGMILVTNLTKESAMSSTLNPDEEPQQVVKETSGTTGALGPSDSSDSGSDVAGAKRHVFDVDSELDNHALETGDAELGSDTDRAGTGERAAADGDSRLNADSDIEPDRIIDPLDVDDDGLDEDPNGP</sequence>
<protein>
    <recommendedName>
        <fullName evidence="4">Chemotaxis protein</fullName>
    </recommendedName>
</protein>
<name>A0A6J5G5V1_9BURK</name>
<evidence type="ECO:0000313" key="3">
    <source>
        <dbReference type="Proteomes" id="UP000494252"/>
    </source>
</evidence>
<reference evidence="2 3" key="1">
    <citation type="submission" date="2020-04" db="EMBL/GenBank/DDBJ databases">
        <authorList>
            <person name="De Canck E."/>
        </authorList>
    </citation>
    <scope>NUCLEOTIDE SEQUENCE [LARGE SCALE GENOMIC DNA]</scope>
    <source>
        <strain evidence="2 3">LMG 27177</strain>
    </source>
</reference>
<feature type="compositionally biased region" description="Basic and acidic residues" evidence="1">
    <location>
        <begin position="72"/>
        <end position="86"/>
    </location>
</feature>
<dbReference type="AlphaFoldDB" id="A0A6J5G5V1"/>
<dbReference type="EMBL" id="CADIKI010000009">
    <property type="protein sequence ID" value="CAB3793869.1"/>
    <property type="molecule type" value="Genomic_DNA"/>
</dbReference>
<feature type="region of interest" description="Disordered" evidence="1">
    <location>
        <begin position="28"/>
        <end position="142"/>
    </location>
</feature>
<proteinExistence type="predicted"/>
<keyword evidence="3" id="KW-1185">Reference proteome</keyword>
<feature type="compositionally biased region" description="Acidic residues" evidence="1">
    <location>
        <begin position="128"/>
        <end position="142"/>
    </location>
</feature>
<accession>A0A6J5G5V1</accession>
<evidence type="ECO:0000313" key="2">
    <source>
        <dbReference type="EMBL" id="CAB3793869.1"/>
    </source>
</evidence>
<feature type="compositionally biased region" description="Basic and acidic residues" evidence="1">
    <location>
        <begin position="95"/>
        <end position="126"/>
    </location>
</feature>
<evidence type="ECO:0000256" key="1">
    <source>
        <dbReference type="SAM" id="MobiDB-lite"/>
    </source>
</evidence>
<dbReference type="Proteomes" id="UP000494252">
    <property type="component" value="Unassembled WGS sequence"/>
</dbReference>
<organism evidence="2 3">
    <name type="scientific">Paraburkholderia fynbosensis</name>
    <dbReference type="NCBI Taxonomy" id="1200993"/>
    <lineage>
        <taxon>Bacteria</taxon>
        <taxon>Pseudomonadati</taxon>
        <taxon>Pseudomonadota</taxon>
        <taxon>Betaproteobacteria</taxon>
        <taxon>Burkholderiales</taxon>
        <taxon>Burkholderiaceae</taxon>
        <taxon>Paraburkholderia</taxon>
    </lineage>
</organism>
<evidence type="ECO:0008006" key="4">
    <source>
        <dbReference type="Google" id="ProtNLM"/>
    </source>
</evidence>
<gene>
    <name evidence="2" type="ORF">LMG27177_03543</name>
</gene>